<evidence type="ECO:0000313" key="2">
    <source>
        <dbReference type="EMBL" id="MDF4026504.1"/>
    </source>
</evidence>
<evidence type="ECO:0000313" key="3">
    <source>
        <dbReference type="Proteomes" id="UP001528850"/>
    </source>
</evidence>
<reference evidence="2 3" key="1">
    <citation type="journal article" date="2024" name="Curr. Microbiol.">
        <title>Luteibacter sahnii sp. nov., A Novel Yellow-Colored Xanthomonadin Pigment Producing Probiotic Bacterium from Healthy Rice Seed Microbiome.</title>
        <authorList>
            <person name="Jaiswal G."/>
            <person name="Rana R."/>
            <person name="Nayak P.K."/>
            <person name="Chouhan R."/>
            <person name="Gandhi S.G."/>
            <person name="Patel H.K."/>
            <person name="Patil P.B."/>
        </authorList>
    </citation>
    <scope>NUCLEOTIDE SEQUENCE [LARGE SCALE GENOMIC DNA]</scope>
    <source>
        <strain evidence="2 3">PPL201</strain>
    </source>
</reference>
<organism evidence="2 3">
    <name type="scientific">Luteibacter sahnii</name>
    <dbReference type="NCBI Taxonomy" id="3021977"/>
    <lineage>
        <taxon>Bacteria</taxon>
        <taxon>Pseudomonadati</taxon>
        <taxon>Pseudomonadota</taxon>
        <taxon>Gammaproteobacteria</taxon>
        <taxon>Lysobacterales</taxon>
        <taxon>Rhodanobacteraceae</taxon>
        <taxon>Luteibacter</taxon>
    </lineage>
</organism>
<evidence type="ECO:0000256" key="1">
    <source>
        <dbReference type="SAM" id="SignalP"/>
    </source>
</evidence>
<proteinExistence type="predicted"/>
<feature type="chain" id="PRO_5045761336" evidence="1">
    <location>
        <begin position="30"/>
        <end position="129"/>
    </location>
</feature>
<feature type="signal peptide" evidence="1">
    <location>
        <begin position="1"/>
        <end position="29"/>
    </location>
</feature>
<accession>A0ABT6BET2</accession>
<keyword evidence="1" id="KW-0732">Signal</keyword>
<name>A0ABT6BET2_9GAMM</name>
<dbReference type="RefSeq" id="WP_320552257.1">
    <property type="nucleotide sequence ID" value="NZ_JAQLOK010000007.1"/>
</dbReference>
<dbReference type="Proteomes" id="UP001528850">
    <property type="component" value="Unassembled WGS sequence"/>
</dbReference>
<sequence length="129" mass="13989">MESHHDSFRRMPRLTGLIVSACLFTPAFAAVIDCGEEHFVSGSQRMPTYAEAMAQCRAEEAAMTHPQNGAYHRARSCYDAGSPGAYGAWTHGRVAVDVVERDTGRAATFESLWMCKPTMARAGGGTAME</sequence>
<protein>
    <submittedName>
        <fullName evidence="2">Uncharacterized protein</fullName>
    </submittedName>
</protein>
<gene>
    <name evidence="2" type="ORF">P3W24_16150</name>
</gene>
<comment type="caution">
    <text evidence="2">The sequence shown here is derived from an EMBL/GenBank/DDBJ whole genome shotgun (WGS) entry which is preliminary data.</text>
</comment>
<keyword evidence="3" id="KW-1185">Reference proteome</keyword>
<dbReference type="EMBL" id="JARJJS010000005">
    <property type="protein sequence ID" value="MDF4026504.1"/>
    <property type="molecule type" value="Genomic_DNA"/>
</dbReference>